<evidence type="ECO:0000256" key="1">
    <source>
        <dbReference type="SAM" id="MobiDB-lite"/>
    </source>
</evidence>
<dbReference type="InterPro" id="IPR002559">
    <property type="entry name" value="Transposase_11"/>
</dbReference>
<feature type="region of interest" description="Disordered" evidence="1">
    <location>
        <begin position="114"/>
        <end position="135"/>
    </location>
</feature>
<dbReference type="InterPro" id="IPR025161">
    <property type="entry name" value="IS402-like_dom"/>
</dbReference>
<evidence type="ECO:0000313" key="5">
    <source>
        <dbReference type="Proteomes" id="UP000516052"/>
    </source>
</evidence>
<dbReference type="PANTHER" id="PTHR30007:SF1">
    <property type="entry name" value="BLR1914 PROTEIN"/>
    <property type="match status" value="1"/>
</dbReference>
<keyword evidence="5" id="KW-1185">Reference proteome</keyword>
<dbReference type="NCBIfam" id="NF033580">
    <property type="entry name" value="transpos_IS5_3"/>
    <property type="match status" value="1"/>
</dbReference>
<evidence type="ECO:0000259" key="3">
    <source>
        <dbReference type="Pfam" id="PF13340"/>
    </source>
</evidence>
<dbReference type="Pfam" id="PF13340">
    <property type="entry name" value="DUF4096"/>
    <property type="match status" value="1"/>
</dbReference>
<feature type="domain" description="Insertion element IS402-like" evidence="3">
    <location>
        <begin position="11"/>
        <end position="85"/>
    </location>
</feature>
<reference evidence="4 5" key="1">
    <citation type="submission" date="2020-08" db="EMBL/GenBank/DDBJ databases">
        <title>A novel species.</title>
        <authorList>
            <person name="Gao J."/>
        </authorList>
    </citation>
    <scope>NUCLEOTIDE SEQUENCE [LARGE SCALE GENOMIC DNA]</scope>
    <source>
        <strain evidence="4 5">CRXT-G-22</strain>
    </source>
</reference>
<accession>A0A7H0I9Z3</accession>
<dbReference type="KEGG" id="sroi:IAG44_09245"/>
<gene>
    <name evidence="4" type="ORF">IAG44_09245</name>
</gene>
<dbReference type="GO" id="GO:0004803">
    <property type="term" value="F:transposase activity"/>
    <property type="evidence" value="ECO:0007669"/>
    <property type="project" value="InterPro"/>
</dbReference>
<sequence>MSADLSQRLVPDGLWELVAPLLPSFNSRPQGGGTAPLDERAVFTAVVYVLTSGCAWRHLPETFGVSPATAHRRFTAWTEAGLWRRPHRAVLDELGARGETDWTSAIVDAASVRAKKGGSPTGPNPVDRGKKGGKPHVLSEAQGLPLAVAVSGANMHDSLALKPLVRGIPAIRSRRGPCRRRPVKLRADKAYFSADHLSWLRERGLVPRIARPGIESGERLGRHRWNIAWLFGYRRLTVRYERYGSHFLAFLGLAATLTCCKKLAKLAT</sequence>
<dbReference type="GO" id="GO:0006313">
    <property type="term" value="P:DNA transposition"/>
    <property type="evidence" value="ECO:0007669"/>
    <property type="project" value="InterPro"/>
</dbReference>
<organism evidence="4 5">
    <name type="scientific">Streptomyces roseirectus</name>
    <dbReference type="NCBI Taxonomy" id="2768066"/>
    <lineage>
        <taxon>Bacteria</taxon>
        <taxon>Bacillati</taxon>
        <taxon>Actinomycetota</taxon>
        <taxon>Actinomycetes</taxon>
        <taxon>Kitasatosporales</taxon>
        <taxon>Streptomycetaceae</taxon>
        <taxon>Streptomyces</taxon>
    </lineage>
</organism>
<dbReference type="RefSeq" id="WP_187746648.1">
    <property type="nucleotide sequence ID" value="NZ_CP060828.1"/>
</dbReference>
<proteinExistence type="predicted"/>
<dbReference type="PANTHER" id="PTHR30007">
    <property type="entry name" value="PHP DOMAIN PROTEIN"/>
    <property type="match status" value="1"/>
</dbReference>
<evidence type="ECO:0000313" key="4">
    <source>
        <dbReference type="EMBL" id="QNP69609.1"/>
    </source>
</evidence>
<dbReference type="Proteomes" id="UP000516052">
    <property type="component" value="Chromosome"/>
</dbReference>
<feature type="domain" description="Transposase IS4-like" evidence="2">
    <location>
        <begin position="106"/>
        <end position="225"/>
    </location>
</feature>
<dbReference type="AlphaFoldDB" id="A0A7H0I9Z3"/>
<dbReference type="GO" id="GO:0003677">
    <property type="term" value="F:DNA binding"/>
    <property type="evidence" value="ECO:0007669"/>
    <property type="project" value="InterPro"/>
</dbReference>
<protein>
    <submittedName>
        <fullName evidence="4">IS5 family transposase</fullName>
    </submittedName>
</protein>
<dbReference type="EMBL" id="CP060828">
    <property type="protein sequence ID" value="QNP69609.1"/>
    <property type="molecule type" value="Genomic_DNA"/>
</dbReference>
<name>A0A7H0I9Z3_9ACTN</name>
<evidence type="ECO:0000259" key="2">
    <source>
        <dbReference type="Pfam" id="PF01609"/>
    </source>
</evidence>
<dbReference type="Pfam" id="PF01609">
    <property type="entry name" value="DDE_Tnp_1"/>
    <property type="match status" value="1"/>
</dbReference>